<keyword evidence="6" id="KW-0573">Peptidoglycan synthesis</keyword>
<dbReference type="PANTHER" id="PTHR30474">
    <property type="entry name" value="CELL CYCLE PROTEIN"/>
    <property type="match status" value="1"/>
</dbReference>
<keyword evidence="13" id="KW-0150">Chloroplast</keyword>
<feature type="transmembrane region" description="Helical" evidence="12">
    <location>
        <begin position="43"/>
        <end position="64"/>
    </location>
</feature>
<proteinExistence type="predicted"/>
<dbReference type="GeneID" id="69223333"/>
<sequence length="397" mass="44083">MFIFNQLWFAWQNLYSTWGIPLGRYIFPMTDPQVRYWPPLARWIQWLTFFWLSIGLWFLISASYPSGQLEFGDGLYYVRRQLAWILIGLWGFHGIIHQPLRNLLKMSRWGLCLSGLAILATLVQGVVINGSSRWLAMGPILLQPSEWAKPFLILEASRLFGLWPSITWRVRLLWLTLMALMVLGILAQPNLSTAGLCGLLLWLLAWLGGLSKNVLLGVGCMGGGVGILSLSLREYQRNRIISFLNPWNYSTDEGYQLVQSLLAVGSGGIQGSGWGLSHQKLFYLPIQYTDFIFSVLAEETGLIGGWLLLGLLGGYGIIGFLIGLQANDPIHRLIALGSVMTLVGQSILNLGVAIGILPTTGLPLPFFSYGGNAVVSSLWMAGLLIRVARESRTDLSP</sequence>
<evidence type="ECO:0000256" key="12">
    <source>
        <dbReference type="SAM" id="Phobius"/>
    </source>
</evidence>
<keyword evidence="13" id="KW-0934">Plastid</keyword>
<feature type="transmembrane region" description="Helical" evidence="12">
    <location>
        <begin position="214"/>
        <end position="232"/>
    </location>
</feature>
<dbReference type="GO" id="GO:0051301">
    <property type="term" value="P:cell division"/>
    <property type="evidence" value="ECO:0007669"/>
    <property type="project" value="InterPro"/>
</dbReference>
<comment type="subcellular location">
    <subcellularLocation>
        <location evidence="1">Membrane</location>
        <topology evidence="1">Multi-pass membrane protein</topology>
    </subcellularLocation>
</comment>
<dbReference type="GO" id="GO:0008360">
    <property type="term" value="P:regulation of cell shape"/>
    <property type="evidence" value="ECO:0007669"/>
    <property type="project" value="UniProtKB-KW"/>
</dbReference>
<dbReference type="PANTHER" id="PTHR30474:SF2">
    <property type="entry name" value="PEPTIDOGLYCAN GLYCOSYLTRANSFERASE FTSW-RELATED"/>
    <property type="match status" value="1"/>
</dbReference>
<dbReference type="EMBL" id="MW077730">
    <property type="protein sequence ID" value="QSV37313.1"/>
    <property type="molecule type" value="Genomic_DNA"/>
</dbReference>
<dbReference type="PROSITE" id="PS00428">
    <property type="entry name" value="FTSW_RODA_SPOVE"/>
    <property type="match status" value="1"/>
</dbReference>
<comment type="catalytic activity">
    <reaction evidence="11">
        <text>[GlcNAc-(1-&gt;4)-Mur2Ac(oyl-L-Ala-gamma-D-Glu-L-Lys-D-Ala-D-Ala)](n)-di-trans,octa-cis-undecaprenyl diphosphate + beta-D-GlcNAc-(1-&gt;4)-Mur2Ac(oyl-L-Ala-gamma-D-Glu-L-Lys-D-Ala-D-Ala)-di-trans,octa-cis-undecaprenyl diphosphate = [GlcNAc-(1-&gt;4)-Mur2Ac(oyl-L-Ala-gamma-D-Glu-L-Lys-D-Ala-D-Ala)](n+1)-di-trans,octa-cis-undecaprenyl diphosphate + di-trans,octa-cis-undecaprenyl diphosphate + H(+)</text>
        <dbReference type="Rhea" id="RHEA:23708"/>
        <dbReference type="Rhea" id="RHEA-COMP:9602"/>
        <dbReference type="Rhea" id="RHEA-COMP:9603"/>
        <dbReference type="ChEBI" id="CHEBI:15378"/>
        <dbReference type="ChEBI" id="CHEBI:58405"/>
        <dbReference type="ChEBI" id="CHEBI:60033"/>
        <dbReference type="ChEBI" id="CHEBI:78435"/>
        <dbReference type="EC" id="2.4.99.28"/>
    </reaction>
</comment>
<feature type="transmembrane region" description="Helical" evidence="12">
    <location>
        <begin position="303"/>
        <end position="324"/>
    </location>
</feature>
<dbReference type="GO" id="GO:0032153">
    <property type="term" value="C:cell division site"/>
    <property type="evidence" value="ECO:0007669"/>
    <property type="project" value="TreeGrafter"/>
</dbReference>
<evidence type="ECO:0000256" key="2">
    <source>
        <dbReference type="ARBA" id="ARBA00022676"/>
    </source>
</evidence>
<feature type="transmembrane region" description="Helical" evidence="12">
    <location>
        <begin position="108"/>
        <end position="128"/>
    </location>
</feature>
<geneLocation type="chloroplast" evidence="13"/>
<dbReference type="RefSeq" id="YP_010231244.1">
    <property type="nucleotide sequence ID" value="NC_059722.1"/>
</dbReference>
<feature type="transmembrane region" description="Helical" evidence="12">
    <location>
        <begin position="168"/>
        <end position="186"/>
    </location>
</feature>
<keyword evidence="8 12" id="KW-0472">Membrane</keyword>
<dbReference type="GO" id="GO:0015648">
    <property type="term" value="F:lipid-linked peptidoglycan transporter activity"/>
    <property type="evidence" value="ECO:0007669"/>
    <property type="project" value="TreeGrafter"/>
</dbReference>
<dbReference type="InterPro" id="IPR018365">
    <property type="entry name" value="Cell_cycle_FtsW-rel_CS"/>
</dbReference>
<keyword evidence="3" id="KW-0808">Transferase</keyword>
<dbReference type="EC" id="2.4.99.28" evidence="10"/>
<evidence type="ECO:0000256" key="10">
    <source>
        <dbReference type="ARBA" id="ARBA00044770"/>
    </source>
</evidence>
<evidence type="ECO:0000256" key="9">
    <source>
        <dbReference type="ARBA" id="ARBA00032370"/>
    </source>
</evidence>
<reference evidence="13" key="1">
    <citation type="journal article" date="2021" name="Mitochondrial DNA Part B Resour">
        <title>A gene-rich and compact chloroplast genome of the green alga Nephroselmis pyriformis (N.Carter) Ettl 1982 from the shores of Mersin (Eastern Mediterranean Sea).</title>
        <authorList>
            <person name="Gastineau R."/>
            <person name="Konucu M."/>
            <person name="Tekdal D."/>
            <person name="Lemieux C."/>
            <person name="Turmel M."/>
            <person name="Witkowski A."/>
            <person name="Eker-Develi E."/>
        </authorList>
    </citation>
    <scope>NUCLEOTIDE SEQUENCE</scope>
    <source>
        <strain evidence="13">MED1</strain>
    </source>
</reference>
<protein>
    <recommendedName>
        <fullName evidence="10">peptidoglycan glycosyltransferase</fullName>
        <ecNumber evidence="10">2.4.99.28</ecNumber>
    </recommendedName>
    <alternativeName>
        <fullName evidence="9">Peptidoglycan polymerase</fullName>
    </alternativeName>
</protein>
<dbReference type="GO" id="GO:0008955">
    <property type="term" value="F:peptidoglycan glycosyltransferase activity"/>
    <property type="evidence" value="ECO:0007669"/>
    <property type="project" value="UniProtKB-EC"/>
</dbReference>
<feature type="transmembrane region" description="Helical" evidence="12">
    <location>
        <begin position="333"/>
        <end position="357"/>
    </location>
</feature>
<evidence type="ECO:0000256" key="5">
    <source>
        <dbReference type="ARBA" id="ARBA00022960"/>
    </source>
</evidence>
<evidence type="ECO:0000256" key="3">
    <source>
        <dbReference type="ARBA" id="ARBA00022679"/>
    </source>
</evidence>
<keyword evidence="4 12" id="KW-0812">Transmembrane</keyword>
<evidence type="ECO:0000256" key="8">
    <source>
        <dbReference type="ARBA" id="ARBA00023136"/>
    </source>
</evidence>
<dbReference type="InterPro" id="IPR001182">
    <property type="entry name" value="FtsW/RodA"/>
</dbReference>
<accession>A0A8A2H8H2</accession>
<evidence type="ECO:0000256" key="11">
    <source>
        <dbReference type="ARBA" id="ARBA00049902"/>
    </source>
</evidence>
<evidence type="ECO:0000256" key="7">
    <source>
        <dbReference type="ARBA" id="ARBA00022989"/>
    </source>
</evidence>
<organism evidence="13">
    <name type="scientific">Nephroselmis pyriformis</name>
    <dbReference type="NCBI Taxonomy" id="156128"/>
    <lineage>
        <taxon>Eukaryota</taxon>
        <taxon>Viridiplantae</taxon>
        <taxon>Chlorophyta</taxon>
        <taxon>Nephroselmidophyceae</taxon>
        <taxon>Nephroselmidales</taxon>
        <taxon>Nephroselmidaceae</taxon>
        <taxon>Nephroselmis</taxon>
    </lineage>
</organism>
<evidence type="ECO:0000256" key="4">
    <source>
        <dbReference type="ARBA" id="ARBA00022692"/>
    </source>
</evidence>
<feature type="transmembrane region" description="Helical" evidence="12">
    <location>
        <begin position="191"/>
        <end position="208"/>
    </location>
</feature>
<gene>
    <name evidence="13" type="primary">ftsW</name>
</gene>
<name>A0A8A2H8H2_9CHLO</name>
<feature type="transmembrane region" description="Helical" evidence="12">
    <location>
        <begin position="369"/>
        <end position="388"/>
    </location>
</feature>
<dbReference type="GO" id="GO:0005886">
    <property type="term" value="C:plasma membrane"/>
    <property type="evidence" value="ECO:0007669"/>
    <property type="project" value="TreeGrafter"/>
</dbReference>
<evidence type="ECO:0000313" key="13">
    <source>
        <dbReference type="EMBL" id="QSV37313.1"/>
    </source>
</evidence>
<feature type="transmembrane region" description="Helical" evidence="12">
    <location>
        <begin position="76"/>
        <end position="96"/>
    </location>
</feature>
<dbReference type="AlphaFoldDB" id="A0A8A2H8H2"/>
<evidence type="ECO:0000256" key="1">
    <source>
        <dbReference type="ARBA" id="ARBA00004141"/>
    </source>
</evidence>
<evidence type="ECO:0000256" key="6">
    <source>
        <dbReference type="ARBA" id="ARBA00022984"/>
    </source>
</evidence>
<keyword evidence="5" id="KW-0133">Cell shape</keyword>
<dbReference type="Pfam" id="PF01098">
    <property type="entry name" value="FTSW_RODA_SPOVE"/>
    <property type="match status" value="1"/>
</dbReference>
<keyword evidence="2" id="KW-0328">Glycosyltransferase</keyword>
<keyword evidence="7 12" id="KW-1133">Transmembrane helix</keyword>